<evidence type="ECO:0000313" key="1">
    <source>
        <dbReference type="EMBL" id="EXL64838.1"/>
    </source>
</evidence>
<sequence length="48" mass="5298">PRSKETQILVRSQFFVKVQGLGGKSHTYSVTGLDPCTAEVRESVNFEA</sequence>
<feature type="non-terminal residue" evidence="1">
    <location>
        <position position="1"/>
    </location>
</feature>
<name>X0GNI6_FUSOX</name>
<dbReference type="AlphaFoldDB" id="X0GNI6"/>
<dbReference type="Proteomes" id="UP000030676">
    <property type="component" value="Unassembled WGS sequence"/>
</dbReference>
<dbReference type="HOGENOM" id="CLU_3162513_0_0_1"/>
<reference evidence="1" key="1">
    <citation type="submission" date="2011-11" db="EMBL/GenBank/DDBJ databases">
        <title>The Genome Sequence of Fusarium oxysporum PHW808.</title>
        <authorList>
            <consortium name="The Broad Institute Genome Sequencing Platform"/>
            <person name="Ma L.-J."/>
            <person name="Gale L.R."/>
            <person name="Schwartz D.C."/>
            <person name="Zhou S."/>
            <person name="Corby-Kistler H."/>
            <person name="Young S.K."/>
            <person name="Zeng Q."/>
            <person name="Gargeya S."/>
            <person name="Fitzgerald M."/>
            <person name="Haas B."/>
            <person name="Abouelleil A."/>
            <person name="Alvarado L."/>
            <person name="Arachchi H.M."/>
            <person name="Berlin A."/>
            <person name="Brown A."/>
            <person name="Chapman S.B."/>
            <person name="Chen Z."/>
            <person name="Dunbar C."/>
            <person name="Freedman E."/>
            <person name="Gearin G."/>
            <person name="Goldberg J."/>
            <person name="Griggs A."/>
            <person name="Gujja S."/>
            <person name="Heiman D."/>
            <person name="Howarth C."/>
            <person name="Larson L."/>
            <person name="Lui A."/>
            <person name="MacDonald P.J.P."/>
            <person name="Montmayeur A."/>
            <person name="Murphy C."/>
            <person name="Neiman D."/>
            <person name="Pearson M."/>
            <person name="Priest M."/>
            <person name="Roberts A."/>
            <person name="Saif S."/>
            <person name="Shea T."/>
            <person name="Shenoy N."/>
            <person name="Sisk P."/>
            <person name="Stolte C."/>
            <person name="Sykes S."/>
            <person name="Wortman J."/>
            <person name="Nusbaum C."/>
            <person name="Birren B."/>
        </authorList>
    </citation>
    <scope>NUCLEOTIDE SEQUENCE [LARGE SCALE GENOMIC DNA]</scope>
    <source>
        <strain evidence="1">54008</strain>
    </source>
</reference>
<organism evidence="1">
    <name type="scientific">Fusarium oxysporum f. sp. conglutinans race 2 54008</name>
    <dbReference type="NCBI Taxonomy" id="1089457"/>
    <lineage>
        <taxon>Eukaryota</taxon>
        <taxon>Fungi</taxon>
        <taxon>Dikarya</taxon>
        <taxon>Ascomycota</taxon>
        <taxon>Pezizomycotina</taxon>
        <taxon>Sordariomycetes</taxon>
        <taxon>Hypocreomycetidae</taxon>
        <taxon>Hypocreales</taxon>
        <taxon>Nectriaceae</taxon>
        <taxon>Fusarium</taxon>
        <taxon>Fusarium oxysporum species complex</taxon>
    </lineage>
</organism>
<reference evidence="1" key="2">
    <citation type="submission" date="2014-03" db="EMBL/GenBank/DDBJ databases">
        <title>The Genome Annotation of Fusarium oxysporum PHW808.</title>
        <authorList>
            <consortium name="The Broad Institute Genomics Platform"/>
            <person name="Ma L.-J."/>
            <person name="Corby-Kistler H."/>
            <person name="Broz K."/>
            <person name="Gale L.R."/>
            <person name="Jonkers W."/>
            <person name="O'Donnell K."/>
            <person name="Ploetz R."/>
            <person name="Steinberg C."/>
            <person name="Schwartz D.C."/>
            <person name="VanEtten H."/>
            <person name="Zhou S."/>
            <person name="Young S.K."/>
            <person name="Zeng Q."/>
            <person name="Gargeya S."/>
            <person name="Fitzgerald M."/>
            <person name="Abouelleil A."/>
            <person name="Alvarado L."/>
            <person name="Chapman S.B."/>
            <person name="Gainer-Dewar J."/>
            <person name="Goldberg J."/>
            <person name="Griggs A."/>
            <person name="Gujja S."/>
            <person name="Hansen M."/>
            <person name="Howarth C."/>
            <person name="Imamovic A."/>
            <person name="Ireland A."/>
            <person name="Larimer J."/>
            <person name="McCowan C."/>
            <person name="Murphy C."/>
            <person name="Pearson M."/>
            <person name="Poon T.W."/>
            <person name="Priest M."/>
            <person name="Roberts A."/>
            <person name="Saif S."/>
            <person name="Shea T."/>
            <person name="Sykes S."/>
            <person name="Wortman J."/>
            <person name="Nusbaum C."/>
            <person name="Birren B."/>
        </authorList>
    </citation>
    <scope>NUCLEOTIDE SEQUENCE</scope>
    <source>
        <strain evidence="1">54008</strain>
    </source>
</reference>
<accession>X0GNI6</accession>
<protein>
    <submittedName>
        <fullName evidence="1">Uncharacterized protein</fullName>
    </submittedName>
</protein>
<proteinExistence type="predicted"/>
<gene>
    <name evidence="1" type="ORF">FOPG_18918</name>
</gene>
<dbReference type="EMBL" id="KK033870">
    <property type="protein sequence ID" value="EXL64838.1"/>
    <property type="molecule type" value="Genomic_DNA"/>
</dbReference>